<dbReference type="SMART" id="SM01085">
    <property type="entry name" value="CK_II_beta"/>
    <property type="match status" value="1"/>
</dbReference>
<keyword evidence="4" id="KW-1185">Reference proteome</keyword>
<dbReference type="EMBL" id="LXWW01000109">
    <property type="protein sequence ID" value="OAO15915.1"/>
    <property type="molecule type" value="Genomic_DNA"/>
</dbReference>
<dbReference type="SUPFAM" id="SSF57798">
    <property type="entry name" value="Casein kinase II beta subunit"/>
    <property type="match status" value="1"/>
</dbReference>
<dbReference type="Proteomes" id="UP000078348">
    <property type="component" value="Unassembled WGS sequence"/>
</dbReference>
<proteinExistence type="inferred from homology"/>
<evidence type="ECO:0000313" key="3">
    <source>
        <dbReference type="EMBL" id="OAO15915.1"/>
    </source>
</evidence>
<comment type="caution">
    <text evidence="3">The sequence shown here is derived from an EMBL/GenBank/DDBJ whole genome shotgun (WGS) entry which is preliminary data.</text>
</comment>
<dbReference type="OrthoDB" id="3971593at2759"/>
<accession>A0A196SFS8</accession>
<gene>
    <name evidence="3" type="ORF">AV274_2369</name>
</gene>
<dbReference type="GO" id="GO:0019887">
    <property type="term" value="F:protein kinase regulator activity"/>
    <property type="evidence" value="ECO:0007669"/>
    <property type="project" value="InterPro"/>
</dbReference>
<evidence type="ECO:0000313" key="4">
    <source>
        <dbReference type="Proteomes" id="UP000078348"/>
    </source>
</evidence>
<dbReference type="InterPro" id="IPR016149">
    <property type="entry name" value="Casein_kin_II_reg-sub_N"/>
</dbReference>
<dbReference type="PROSITE" id="PS01101">
    <property type="entry name" value="CK2_BETA"/>
    <property type="match status" value="1"/>
</dbReference>
<keyword evidence="3" id="KW-0418">Kinase</keyword>
<dbReference type="FunFam" id="2.20.25.20:FF:000001">
    <property type="entry name" value="Casein kinase II subunit beta"/>
    <property type="match status" value="1"/>
</dbReference>
<comment type="similarity">
    <text evidence="1 2">Belongs to the casein kinase 2 subunit beta family.</text>
</comment>
<dbReference type="InterPro" id="IPR035991">
    <property type="entry name" value="Casein_kinase_II_beta-like"/>
</dbReference>
<reference evidence="3 4" key="1">
    <citation type="submission" date="2016-05" db="EMBL/GenBank/DDBJ databases">
        <title>Nuclear genome of Blastocystis sp. subtype 1 NandII.</title>
        <authorList>
            <person name="Gentekaki E."/>
            <person name="Curtis B."/>
            <person name="Stairs C."/>
            <person name="Eme L."/>
            <person name="Herman E."/>
            <person name="Klimes V."/>
            <person name="Arias M.C."/>
            <person name="Elias M."/>
            <person name="Hilliou F."/>
            <person name="Klute M."/>
            <person name="Malik S.-B."/>
            <person name="Pightling A."/>
            <person name="Rachubinski R."/>
            <person name="Salas D."/>
            <person name="Schlacht A."/>
            <person name="Suga H."/>
            <person name="Archibald J."/>
            <person name="Ball S.G."/>
            <person name="Clark G."/>
            <person name="Dacks J."/>
            <person name="Van Der Giezen M."/>
            <person name="Tsaousis A."/>
            <person name="Roger A."/>
        </authorList>
    </citation>
    <scope>NUCLEOTIDE SEQUENCE [LARGE SCALE GENOMIC DNA]</scope>
    <source>
        <strain evidence="4">ATCC 50177 / NandII</strain>
    </source>
</reference>
<dbReference type="PANTHER" id="PTHR11740:SF0">
    <property type="entry name" value="CASEIN KINASE II SUBUNIT BETA"/>
    <property type="match status" value="1"/>
</dbReference>
<evidence type="ECO:0000256" key="2">
    <source>
        <dbReference type="RuleBase" id="RU361268"/>
    </source>
</evidence>
<dbReference type="GO" id="GO:0005737">
    <property type="term" value="C:cytoplasm"/>
    <property type="evidence" value="ECO:0007669"/>
    <property type="project" value="TreeGrafter"/>
</dbReference>
<dbReference type="GO" id="GO:0005956">
    <property type="term" value="C:protein kinase CK2 complex"/>
    <property type="evidence" value="ECO:0007669"/>
    <property type="project" value="UniProtKB-UniRule"/>
</dbReference>
<comment type="subunit">
    <text evidence="2">Tetramer of two alpha and two beta subunits.</text>
</comment>
<dbReference type="Gene3D" id="2.20.25.20">
    <property type="match status" value="1"/>
</dbReference>
<dbReference type="Gene3D" id="1.10.1820.10">
    <property type="entry name" value="protein kinase ck2 holoenzyme, chain C, domain 1"/>
    <property type="match status" value="1"/>
</dbReference>
<dbReference type="InterPro" id="IPR000704">
    <property type="entry name" value="Casein_kinase_II_reg-sub"/>
</dbReference>
<dbReference type="GO" id="GO:0016301">
    <property type="term" value="F:kinase activity"/>
    <property type="evidence" value="ECO:0007669"/>
    <property type="project" value="UniProtKB-KW"/>
</dbReference>
<dbReference type="PRINTS" id="PR00472">
    <property type="entry name" value="CASNKINASEII"/>
</dbReference>
<organism evidence="3 4">
    <name type="scientific">Blastocystis sp. subtype 1 (strain ATCC 50177 / NandII)</name>
    <dbReference type="NCBI Taxonomy" id="478820"/>
    <lineage>
        <taxon>Eukaryota</taxon>
        <taxon>Sar</taxon>
        <taxon>Stramenopiles</taxon>
        <taxon>Bigyra</taxon>
        <taxon>Opalozoa</taxon>
        <taxon>Opalinata</taxon>
        <taxon>Blastocystidae</taxon>
        <taxon>Blastocystis</taxon>
    </lineage>
</organism>
<dbReference type="Pfam" id="PF01214">
    <property type="entry name" value="CK_II_beta"/>
    <property type="match status" value="1"/>
</dbReference>
<sequence length="210" mass="24492">MTWIEWFCSLHGNEGVCIVPQDFICDQFNLTGLRKTIDNYEDAFDVLTGRIQNDKKIDKIAKSVIELYSILHQRFVASDEGLECVKSKYDDHVYGVCPRYYCNECHLLPVGLSNEPGRHIVKYYCPCCKDIYVPSDKRESTLDGCFFGPSFPMEFLIHYPECVPREPIRVYEPKLYGFSIHEESKAFRQGRFDDTVTKQRKRVEESDDDV</sequence>
<dbReference type="STRING" id="478820.A0A196SFS8"/>
<dbReference type="PANTHER" id="PTHR11740">
    <property type="entry name" value="CASEIN KINASE II SUBUNIT BETA"/>
    <property type="match status" value="1"/>
</dbReference>
<evidence type="ECO:0000256" key="1">
    <source>
        <dbReference type="ARBA" id="ARBA00006941"/>
    </source>
</evidence>
<protein>
    <recommendedName>
        <fullName evidence="2">Casein kinase II subunit beta</fullName>
        <shortName evidence="2">CK II beta</shortName>
    </recommendedName>
</protein>
<dbReference type="AlphaFoldDB" id="A0A196SFS8"/>
<name>A0A196SFS8_BLAHN</name>
<keyword evidence="3" id="KW-0808">Transferase</keyword>